<comment type="subcellular location">
    <subcellularLocation>
        <location evidence="1">Membrane</location>
        <topology evidence="1">Single-pass type II membrane protein</topology>
    </subcellularLocation>
</comment>
<keyword evidence="2 7" id="KW-0812">Transmembrane</keyword>
<protein>
    <recommendedName>
        <fullName evidence="10">Glycosyltransferase family 49 protein</fullName>
    </recommendedName>
</protein>
<dbReference type="GO" id="GO:0015020">
    <property type="term" value="F:glucuronosyltransferase activity"/>
    <property type="evidence" value="ECO:0007669"/>
    <property type="project" value="TreeGrafter"/>
</dbReference>
<dbReference type="GO" id="GO:0042285">
    <property type="term" value="F:xylosyltransferase activity"/>
    <property type="evidence" value="ECO:0007669"/>
    <property type="project" value="TreeGrafter"/>
</dbReference>
<evidence type="ECO:0000256" key="6">
    <source>
        <dbReference type="ARBA" id="ARBA00023180"/>
    </source>
</evidence>
<dbReference type="OrthoDB" id="411524at2759"/>
<evidence type="ECO:0000256" key="3">
    <source>
        <dbReference type="ARBA" id="ARBA00022968"/>
    </source>
</evidence>
<evidence type="ECO:0000256" key="4">
    <source>
        <dbReference type="ARBA" id="ARBA00022989"/>
    </source>
</evidence>
<dbReference type="InterPro" id="IPR029044">
    <property type="entry name" value="Nucleotide-diphossugar_trans"/>
</dbReference>
<feature type="transmembrane region" description="Helical" evidence="7">
    <location>
        <begin position="12"/>
        <end position="28"/>
    </location>
</feature>
<dbReference type="SUPFAM" id="SSF53448">
    <property type="entry name" value="Nucleotide-diphospho-sugar transferases"/>
    <property type="match status" value="1"/>
</dbReference>
<accession>A0A8H7PP27</accession>
<dbReference type="PANTHER" id="PTHR12270">
    <property type="entry name" value="GLYCOSYLTRANSFERASE-RELATED"/>
    <property type="match status" value="1"/>
</dbReference>
<keyword evidence="6" id="KW-0325">Glycoprotein</keyword>
<evidence type="ECO:0000313" key="8">
    <source>
        <dbReference type="EMBL" id="KAG2177225.1"/>
    </source>
</evidence>
<evidence type="ECO:0000313" key="9">
    <source>
        <dbReference type="Proteomes" id="UP000654370"/>
    </source>
</evidence>
<keyword evidence="3" id="KW-0735">Signal-anchor</keyword>
<evidence type="ECO:0000256" key="2">
    <source>
        <dbReference type="ARBA" id="ARBA00022692"/>
    </source>
</evidence>
<evidence type="ECO:0008006" key="10">
    <source>
        <dbReference type="Google" id="ProtNLM"/>
    </source>
</evidence>
<dbReference type="Pfam" id="PF13896">
    <property type="entry name" value="Glyco_transf_49"/>
    <property type="match status" value="2"/>
</dbReference>
<sequence>MRTEKAHFHRLIRYVFVVYVLISLYALVGRDFRTTLFQDADSNLQGRDSTAKNNAASNDKVISSTSWAQTDQRVAALWINSQGESNHIPNTVLSSKVFSESMGNPNILPYHYTARGTFQQNDITICTMVTHDRFPVLARLVMNYKGPVSAAIHVNDDEHKDEVLADLQKIVDANPLIKQYLDVHLILDNYDRQFNMWRNVAKLYARTGYVMMLDVDFHVCTDFRASIHRNAKAMELLESGKAALVVPAFEFNSQADGEDFRTFPTTKKELLDVVAKDKIDVFHKFWANGHGATNYTKWYSASRPYRVNTYQFSYEPYIIYKKEGSPWCDERFIGYGSNKAACLFEIYISGIDYWVLPQDFLIHQTHHYPEVTRTKERRYNRNVYEYFREEACLRYMRMFKANKQWGQPDSSNARKECAKIPGFKSTAAGLD</sequence>
<proteinExistence type="predicted"/>
<evidence type="ECO:0000256" key="1">
    <source>
        <dbReference type="ARBA" id="ARBA00004606"/>
    </source>
</evidence>
<dbReference type="GO" id="GO:0035269">
    <property type="term" value="P:protein O-linked glycosylation via mannose"/>
    <property type="evidence" value="ECO:0007669"/>
    <property type="project" value="TreeGrafter"/>
</dbReference>
<dbReference type="AlphaFoldDB" id="A0A8H7PP27"/>
<keyword evidence="4 7" id="KW-1133">Transmembrane helix</keyword>
<keyword evidence="5 7" id="KW-0472">Membrane</keyword>
<comment type="caution">
    <text evidence="8">The sequence shown here is derived from an EMBL/GenBank/DDBJ whole genome shotgun (WGS) entry which is preliminary data.</text>
</comment>
<evidence type="ECO:0000256" key="5">
    <source>
        <dbReference type="ARBA" id="ARBA00023136"/>
    </source>
</evidence>
<name>A0A8H7PP27_MORIS</name>
<dbReference type="PANTHER" id="PTHR12270:SF25">
    <property type="entry name" value="GLYCOSYLTRANSFERASE-LIKE PROTEIN LARGE"/>
    <property type="match status" value="1"/>
</dbReference>
<dbReference type="EMBL" id="JAEPQZ010000009">
    <property type="protein sequence ID" value="KAG2177225.1"/>
    <property type="molecule type" value="Genomic_DNA"/>
</dbReference>
<organism evidence="8 9">
    <name type="scientific">Mortierella isabellina</name>
    <name type="common">Filamentous fungus</name>
    <name type="synonym">Umbelopsis isabellina</name>
    <dbReference type="NCBI Taxonomy" id="91625"/>
    <lineage>
        <taxon>Eukaryota</taxon>
        <taxon>Fungi</taxon>
        <taxon>Fungi incertae sedis</taxon>
        <taxon>Mucoromycota</taxon>
        <taxon>Mucoromycotina</taxon>
        <taxon>Umbelopsidomycetes</taxon>
        <taxon>Umbelopsidales</taxon>
        <taxon>Umbelopsidaceae</taxon>
        <taxon>Umbelopsis</taxon>
    </lineage>
</organism>
<keyword evidence="9" id="KW-1185">Reference proteome</keyword>
<dbReference type="InterPro" id="IPR051292">
    <property type="entry name" value="Xyl/GlcA_transferase"/>
</dbReference>
<dbReference type="GO" id="GO:0016020">
    <property type="term" value="C:membrane"/>
    <property type="evidence" value="ECO:0007669"/>
    <property type="project" value="UniProtKB-SubCell"/>
</dbReference>
<reference evidence="8" key="1">
    <citation type="submission" date="2020-12" db="EMBL/GenBank/DDBJ databases">
        <title>Metabolic potential, ecology and presence of endohyphal bacteria is reflected in genomic diversity of Mucoromycotina.</title>
        <authorList>
            <person name="Muszewska A."/>
            <person name="Okrasinska A."/>
            <person name="Steczkiewicz K."/>
            <person name="Drgas O."/>
            <person name="Orlowska M."/>
            <person name="Perlinska-Lenart U."/>
            <person name="Aleksandrzak-Piekarczyk T."/>
            <person name="Szatraj K."/>
            <person name="Zielenkiewicz U."/>
            <person name="Pilsyk S."/>
            <person name="Malc E."/>
            <person name="Mieczkowski P."/>
            <person name="Kruszewska J.S."/>
            <person name="Biernat P."/>
            <person name="Pawlowska J."/>
        </authorList>
    </citation>
    <scope>NUCLEOTIDE SEQUENCE</scope>
    <source>
        <strain evidence="8">WA0000067209</strain>
    </source>
</reference>
<gene>
    <name evidence="8" type="ORF">INT43_007882</name>
</gene>
<evidence type="ECO:0000256" key="7">
    <source>
        <dbReference type="SAM" id="Phobius"/>
    </source>
</evidence>
<dbReference type="Proteomes" id="UP000654370">
    <property type="component" value="Unassembled WGS sequence"/>
</dbReference>